<dbReference type="InterPro" id="IPR011335">
    <property type="entry name" value="Restrct_endonuc-II-like"/>
</dbReference>
<dbReference type="GO" id="GO:0004519">
    <property type="term" value="F:endonuclease activity"/>
    <property type="evidence" value="ECO:0007669"/>
    <property type="project" value="UniProtKB-KW"/>
</dbReference>
<reference evidence="2 3" key="1">
    <citation type="submission" date="2020-08" db="EMBL/GenBank/DDBJ databases">
        <title>Genomic Encyclopedia of Type Strains, Phase IV (KMG-IV): sequencing the most valuable type-strain genomes for metagenomic binning, comparative biology and taxonomic classification.</title>
        <authorList>
            <person name="Goeker M."/>
        </authorList>
    </citation>
    <scope>NUCLEOTIDE SEQUENCE [LARGE SCALE GENOMIC DNA]</scope>
    <source>
        <strain evidence="2 3">DSM 25079</strain>
    </source>
</reference>
<comment type="caution">
    <text evidence="2">The sequence shown here is derived from an EMBL/GenBank/DDBJ whole genome shotgun (WGS) entry which is preliminary data.</text>
</comment>
<dbReference type="CDD" id="cd01038">
    <property type="entry name" value="Endonuclease_DUF559"/>
    <property type="match status" value="1"/>
</dbReference>
<organism evidence="2 3">
    <name type="scientific">Sphingobium boeckii</name>
    <dbReference type="NCBI Taxonomy" id="1082345"/>
    <lineage>
        <taxon>Bacteria</taxon>
        <taxon>Pseudomonadati</taxon>
        <taxon>Pseudomonadota</taxon>
        <taxon>Alphaproteobacteria</taxon>
        <taxon>Sphingomonadales</taxon>
        <taxon>Sphingomonadaceae</taxon>
        <taxon>Sphingobium</taxon>
    </lineage>
</organism>
<dbReference type="Pfam" id="PF04480">
    <property type="entry name" value="DUF559"/>
    <property type="match status" value="1"/>
</dbReference>
<keyword evidence="3" id="KW-1185">Reference proteome</keyword>
<accession>A0A7W9AKT0</accession>
<gene>
    <name evidence="2" type="ORF">FHS49_003277</name>
</gene>
<dbReference type="EMBL" id="JACIJC010000005">
    <property type="protein sequence ID" value="MBB5687249.1"/>
    <property type="molecule type" value="Genomic_DNA"/>
</dbReference>
<keyword evidence="2" id="KW-0255">Endonuclease</keyword>
<dbReference type="InterPro" id="IPR007569">
    <property type="entry name" value="DUF559"/>
</dbReference>
<evidence type="ECO:0000313" key="3">
    <source>
        <dbReference type="Proteomes" id="UP000549617"/>
    </source>
</evidence>
<keyword evidence="2" id="KW-0540">Nuclease</keyword>
<keyword evidence="2" id="KW-0378">Hydrolase</keyword>
<dbReference type="PANTHER" id="PTHR38590:SF1">
    <property type="entry name" value="BLL0828 PROTEIN"/>
    <property type="match status" value="1"/>
</dbReference>
<name>A0A7W9AKT0_9SPHN</name>
<dbReference type="AlphaFoldDB" id="A0A7W9AKT0"/>
<evidence type="ECO:0000259" key="1">
    <source>
        <dbReference type="Pfam" id="PF04480"/>
    </source>
</evidence>
<dbReference type="RefSeq" id="WP_246350856.1">
    <property type="nucleotide sequence ID" value="NZ_JACIJC010000005.1"/>
</dbReference>
<protein>
    <submittedName>
        <fullName evidence="2">Very-short-patch-repair endonuclease</fullName>
    </submittedName>
</protein>
<dbReference type="Proteomes" id="UP000549617">
    <property type="component" value="Unassembled WGS sequence"/>
</dbReference>
<dbReference type="InterPro" id="IPR047216">
    <property type="entry name" value="Endonuclease_DUF559_bact"/>
</dbReference>
<dbReference type="Gene3D" id="3.40.960.10">
    <property type="entry name" value="VSR Endonuclease"/>
    <property type="match status" value="1"/>
</dbReference>
<dbReference type="SUPFAM" id="SSF52980">
    <property type="entry name" value="Restriction endonuclease-like"/>
    <property type="match status" value="1"/>
</dbReference>
<feature type="domain" description="DUF559" evidence="1">
    <location>
        <begin position="7"/>
        <end position="111"/>
    </location>
</feature>
<sequence>MKRNIETRARAKALRRAMTPPEIKLWNILRAGRLGTKFVKQMVMAPYIADFAAREHRLVIELDGDSHAGRESYDAARTAFIESQGFRVIHFTNSEILNNAEGVTTAILIALGKGEA</sequence>
<proteinExistence type="predicted"/>
<dbReference type="PANTHER" id="PTHR38590">
    <property type="entry name" value="BLL0828 PROTEIN"/>
    <property type="match status" value="1"/>
</dbReference>
<evidence type="ECO:0000313" key="2">
    <source>
        <dbReference type="EMBL" id="MBB5687249.1"/>
    </source>
</evidence>